<dbReference type="Pfam" id="PF00229">
    <property type="entry name" value="TNF"/>
    <property type="match status" value="1"/>
</dbReference>
<dbReference type="GO" id="GO:0005125">
    <property type="term" value="F:cytokine activity"/>
    <property type="evidence" value="ECO:0007669"/>
    <property type="project" value="UniProtKB-KW"/>
</dbReference>
<feature type="compositionally biased region" description="Low complexity" evidence="5">
    <location>
        <begin position="19"/>
        <end position="28"/>
    </location>
</feature>
<dbReference type="GO" id="GO:0005615">
    <property type="term" value="C:extracellular space"/>
    <property type="evidence" value="ECO:0007669"/>
    <property type="project" value="UniProtKB-KW"/>
</dbReference>
<dbReference type="GO" id="GO:0005164">
    <property type="term" value="F:tumor necrosis factor receptor binding"/>
    <property type="evidence" value="ECO:0007669"/>
    <property type="project" value="InterPro"/>
</dbReference>
<dbReference type="OrthoDB" id="6093752at2759"/>
<evidence type="ECO:0000259" key="7">
    <source>
        <dbReference type="PROSITE" id="PS50049"/>
    </source>
</evidence>
<evidence type="ECO:0000313" key="8">
    <source>
        <dbReference type="EMBL" id="CAG5127214.1"/>
    </source>
</evidence>
<evidence type="ECO:0000256" key="2">
    <source>
        <dbReference type="ARBA" id="ARBA00008670"/>
    </source>
</evidence>
<evidence type="ECO:0000256" key="5">
    <source>
        <dbReference type="SAM" id="MobiDB-lite"/>
    </source>
</evidence>
<gene>
    <name evidence="8" type="ORF">CUNI_LOCUS12772</name>
</gene>
<name>A0A8S3ZCE6_9EUPU</name>
<dbReference type="PANTHER" id="PTHR11471">
    <property type="entry name" value="TUMOR NECROSIS FACTOR FAMILY MEMBER"/>
    <property type="match status" value="1"/>
</dbReference>
<evidence type="ECO:0000256" key="4">
    <source>
        <dbReference type="ARBA" id="ARBA00023136"/>
    </source>
</evidence>
<comment type="similarity">
    <text evidence="2">Belongs to the tumor necrosis factor family.</text>
</comment>
<dbReference type="Gene3D" id="2.60.120.40">
    <property type="match status" value="1"/>
</dbReference>
<sequence length="370" mass="41235">ITEALHAAMAKDTRVSFDPPAQAPNKPNNKARHGRGTERQISYEDAENCVNEMSESFPALSTRAQRLMRQVSGSFNNRTMKVALILSVILNLLLGIPFGIFFGFWMSQKNEASLSPSSREASLSSSSSLDSLKRLVGEKTYSLRELCFPCSDTDLELDNRVKVNSKNSICCTEDKILHVQDSPYYCVSGDVFRRRCMGGDLSLPVALPCKSGSESRGAESAAHLMLDVDETKARMKNPSHNEIPLVWITRDPEHRTFVGKDVSYSSGHITIHKSGKYHLYSHMTLSSNENPLSEDEGERIIVHSLLWNSRGVSKSLLFSQVTLKRNEVKSTNIEGSFELLDGDVISVYLSHPSFLKNIRPANVFGLFMLL</sequence>
<evidence type="ECO:0000256" key="6">
    <source>
        <dbReference type="SAM" id="Phobius"/>
    </source>
</evidence>
<dbReference type="EMBL" id="CAJHNH020002613">
    <property type="protein sequence ID" value="CAG5127214.1"/>
    <property type="molecule type" value="Genomic_DNA"/>
</dbReference>
<keyword evidence="6" id="KW-1133">Transmembrane helix</keyword>
<feature type="non-terminal residue" evidence="8">
    <location>
        <position position="370"/>
    </location>
</feature>
<keyword evidence="4 6" id="KW-0472">Membrane</keyword>
<evidence type="ECO:0000256" key="3">
    <source>
        <dbReference type="ARBA" id="ARBA00022514"/>
    </source>
</evidence>
<dbReference type="InterPro" id="IPR008983">
    <property type="entry name" value="Tumour_necrosis_fac-like_dom"/>
</dbReference>
<feature type="domain" description="THD" evidence="7">
    <location>
        <begin position="220"/>
        <end position="369"/>
    </location>
</feature>
<comment type="subcellular location">
    <subcellularLocation>
        <location evidence="1">Membrane</location>
    </subcellularLocation>
</comment>
<protein>
    <recommendedName>
        <fullName evidence="7">THD domain-containing protein</fullName>
    </recommendedName>
</protein>
<dbReference type="PROSITE" id="PS50049">
    <property type="entry name" value="THD_2"/>
    <property type="match status" value="1"/>
</dbReference>
<feature type="transmembrane region" description="Helical" evidence="6">
    <location>
        <begin position="82"/>
        <end position="106"/>
    </location>
</feature>
<proteinExistence type="inferred from homology"/>
<reference evidence="8" key="1">
    <citation type="submission" date="2021-04" db="EMBL/GenBank/DDBJ databases">
        <authorList>
            <consortium name="Molecular Ecology Group"/>
        </authorList>
    </citation>
    <scope>NUCLEOTIDE SEQUENCE</scope>
</reference>
<dbReference type="GO" id="GO:0006955">
    <property type="term" value="P:immune response"/>
    <property type="evidence" value="ECO:0007669"/>
    <property type="project" value="InterPro"/>
</dbReference>
<dbReference type="Proteomes" id="UP000678393">
    <property type="component" value="Unassembled WGS sequence"/>
</dbReference>
<dbReference type="GO" id="GO:0016020">
    <property type="term" value="C:membrane"/>
    <property type="evidence" value="ECO:0007669"/>
    <property type="project" value="UniProtKB-SubCell"/>
</dbReference>
<organism evidence="8 9">
    <name type="scientific">Candidula unifasciata</name>
    <dbReference type="NCBI Taxonomy" id="100452"/>
    <lineage>
        <taxon>Eukaryota</taxon>
        <taxon>Metazoa</taxon>
        <taxon>Spiralia</taxon>
        <taxon>Lophotrochozoa</taxon>
        <taxon>Mollusca</taxon>
        <taxon>Gastropoda</taxon>
        <taxon>Heterobranchia</taxon>
        <taxon>Euthyneura</taxon>
        <taxon>Panpulmonata</taxon>
        <taxon>Eupulmonata</taxon>
        <taxon>Stylommatophora</taxon>
        <taxon>Helicina</taxon>
        <taxon>Helicoidea</taxon>
        <taxon>Geomitridae</taxon>
        <taxon>Candidula</taxon>
    </lineage>
</organism>
<dbReference type="PANTHER" id="PTHR11471:SF13">
    <property type="entry name" value="TNF FAMILY PROFILE DOMAIN-CONTAINING PROTEIN"/>
    <property type="match status" value="1"/>
</dbReference>
<keyword evidence="3" id="KW-0202">Cytokine</keyword>
<feature type="region of interest" description="Disordered" evidence="5">
    <location>
        <begin position="15"/>
        <end position="38"/>
    </location>
</feature>
<keyword evidence="6" id="KW-0812">Transmembrane</keyword>
<dbReference type="InterPro" id="IPR006052">
    <property type="entry name" value="TNF_dom"/>
</dbReference>
<comment type="caution">
    <text evidence="8">The sequence shown here is derived from an EMBL/GenBank/DDBJ whole genome shotgun (WGS) entry which is preliminary data.</text>
</comment>
<evidence type="ECO:0000256" key="1">
    <source>
        <dbReference type="ARBA" id="ARBA00004370"/>
    </source>
</evidence>
<keyword evidence="9" id="KW-1185">Reference proteome</keyword>
<accession>A0A8S3ZCE6</accession>
<dbReference type="AlphaFoldDB" id="A0A8S3ZCE6"/>
<evidence type="ECO:0000313" key="9">
    <source>
        <dbReference type="Proteomes" id="UP000678393"/>
    </source>
</evidence>
<dbReference type="SUPFAM" id="SSF49842">
    <property type="entry name" value="TNF-like"/>
    <property type="match status" value="1"/>
</dbReference>